<dbReference type="AlphaFoldDB" id="A0A9D9EGW6"/>
<reference evidence="2" key="2">
    <citation type="journal article" date="2021" name="PeerJ">
        <title>Extensive microbial diversity within the chicken gut microbiome revealed by metagenomics and culture.</title>
        <authorList>
            <person name="Gilroy R."/>
            <person name="Ravi A."/>
            <person name="Getino M."/>
            <person name="Pursley I."/>
            <person name="Horton D.L."/>
            <person name="Alikhan N.F."/>
            <person name="Baker D."/>
            <person name="Gharbi K."/>
            <person name="Hall N."/>
            <person name="Watson M."/>
            <person name="Adriaenssens E.M."/>
            <person name="Foster-Nyarko E."/>
            <person name="Jarju S."/>
            <person name="Secka A."/>
            <person name="Antonio M."/>
            <person name="Oren A."/>
            <person name="Chaudhuri R.R."/>
            <person name="La Ragione R."/>
            <person name="Hildebrand F."/>
            <person name="Pallen M.J."/>
        </authorList>
    </citation>
    <scope>NUCLEOTIDE SEQUENCE</scope>
    <source>
        <strain evidence="2">20514</strain>
    </source>
</reference>
<dbReference type="Proteomes" id="UP000810252">
    <property type="component" value="Unassembled WGS sequence"/>
</dbReference>
<proteinExistence type="predicted"/>
<comment type="caution">
    <text evidence="2">The sequence shown here is derived from an EMBL/GenBank/DDBJ whole genome shotgun (WGS) entry which is preliminary data.</text>
</comment>
<dbReference type="InterPro" id="IPR025049">
    <property type="entry name" value="Mfa-like_1"/>
</dbReference>
<gene>
    <name evidence="2" type="ORF">IAC29_01150</name>
</gene>
<feature type="signal peptide" evidence="1">
    <location>
        <begin position="1"/>
        <end position="19"/>
    </location>
</feature>
<sequence>MKKFYLIAGALAVLLSACAKTEVVSVSDGNLIGFGNAFVGNPTKAGLPADDQYGASKLPPQFFAYANTDASTVVFAGEKVYQSNDSWVYDNLKKWELGKTYKFAAYAVKDESGLPSGKGTASFDYASHTLTITGYTSNDGYQRDLLMATSSQTLADANEPVKFSFKHALSMIKFTLKSGFADKYPVTISNFKVEGISTKGDVSLTQGGNIAWTNQAAEDPAVAFTDNEWDAFATNSTPAVSDEFVVIPQNNATINVSFDVVVNGDPAVTLKSTISAQNWTPGNRYNYVATITPGDLDYIEFSEPEVDEWGGYTDVDADID</sequence>
<keyword evidence="1" id="KW-0732">Signal</keyword>
<dbReference type="CDD" id="cd13120">
    <property type="entry name" value="BF2867_like_N"/>
    <property type="match status" value="1"/>
</dbReference>
<evidence type="ECO:0000313" key="3">
    <source>
        <dbReference type="Proteomes" id="UP000810252"/>
    </source>
</evidence>
<dbReference type="CDD" id="cd13121">
    <property type="entry name" value="BF2867_like_C"/>
    <property type="match status" value="1"/>
</dbReference>
<dbReference type="Gene3D" id="2.60.40.2630">
    <property type="match status" value="1"/>
</dbReference>
<organism evidence="2 3">
    <name type="scientific">Candidatus Cryptobacteroides merdigallinarum</name>
    <dbReference type="NCBI Taxonomy" id="2840770"/>
    <lineage>
        <taxon>Bacteria</taxon>
        <taxon>Pseudomonadati</taxon>
        <taxon>Bacteroidota</taxon>
        <taxon>Bacteroidia</taxon>
        <taxon>Bacteroidales</taxon>
        <taxon>Candidatus Cryptobacteroides</taxon>
    </lineage>
</organism>
<reference evidence="2" key="1">
    <citation type="submission" date="2020-10" db="EMBL/GenBank/DDBJ databases">
        <authorList>
            <person name="Gilroy R."/>
        </authorList>
    </citation>
    <scope>NUCLEOTIDE SEQUENCE</scope>
    <source>
        <strain evidence="2">20514</strain>
    </source>
</reference>
<dbReference type="PROSITE" id="PS51257">
    <property type="entry name" value="PROKAR_LIPOPROTEIN"/>
    <property type="match status" value="1"/>
</dbReference>
<dbReference type="EMBL" id="JADIMQ010000017">
    <property type="protein sequence ID" value="MBO8447861.1"/>
    <property type="molecule type" value="Genomic_DNA"/>
</dbReference>
<name>A0A9D9EGW6_9BACT</name>
<accession>A0A9D9EGW6</accession>
<dbReference type="Pfam" id="PF13149">
    <property type="entry name" value="Mfa_like_1"/>
    <property type="match status" value="1"/>
</dbReference>
<evidence type="ECO:0000313" key="2">
    <source>
        <dbReference type="EMBL" id="MBO8447861.1"/>
    </source>
</evidence>
<protein>
    <submittedName>
        <fullName evidence="2">Fimbrillin family protein</fullName>
    </submittedName>
</protein>
<evidence type="ECO:0000256" key="1">
    <source>
        <dbReference type="SAM" id="SignalP"/>
    </source>
</evidence>
<feature type="chain" id="PRO_5039353285" evidence="1">
    <location>
        <begin position="20"/>
        <end position="320"/>
    </location>
</feature>